<evidence type="ECO:0000256" key="2">
    <source>
        <dbReference type="ARBA" id="ARBA00023002"/>
    </source>
</evidence>
<proteinExistence type="inferred from homology"/>
<dbReference type="NCBIfam" id="NF004825">
    <property type="entry name" value="PRK06181.1"/>
    <property type="match status" value="1"/>
</dbReference>
<feature type="domain" description="Ketoreductase" evidence="4">
    <location>
        <begin position="7"/>
        <end position="181"/>
    </location>
</feature>
<evidence type="ECO:0000313" key="6">
    <source>
        <dbReference type="Proteomes" id="UP000280792"/>
    </source>
</evidence>
<dbReference type="GO" id="GO:0016020">
    <property type="term" value="C:membrane"/>
    <property type="evidence" value="ECO:0007669"/>
    <property type="project" value="TreeGrafter"/>
</dbReference>
<dbReference type="Pfam" id="PF00106">
    <property type="entry name" value="adh_short"/>
    <property type="match status" value="1"/>
</dbReference>
<evidence type="ECO:0000256" key="1">
    <source>
        <dbReference type="ARBA" id="ARBA00006484"/>
    </source>
</evidence>
<dbReference type="RefSeq" id="WP_125013798.1">
    <property type="nucleotide sequence ID" value="NZ_QWEZ01000001.1"/>
</dbReference>
<dbReference type="InterPro" id="IPR036291">
    <property type="entry name" value="NAD(P)-bd_dom_sf"/>
</dbReference>
<dbReference type="InterPro" id="IPR002347">
    <property type="entry name" value="SDR_fam"/>
</dbReference>
<evidence type="ECO:0000313" key="5">
    <source>
        <dbReference type="EMBL" id="RRJ83641.1"/>
    </source>
</evidence>
<reference evidence="5 6" key="1">
    <citation type="submission" date="2018-08" db="EMBL/GenBank/DDBJ databases">
        <authorList>
            <person name="Khan S.A."/>
        </authorList>
    </citation>
    <scope>NUCLEOTIDE SEQUENCE [LARGE SCALE GENOMIC DNA]</scope>
    <source>
        <strain evidence="5 6">GTF-13</strain>
    </source>
</reference>
<reference evidence="5 6" key="2">
    <citation type="submission" date="2018-12" db="EMBL/GenBank/DDBJ databases">
        <title>Simiduia agarivorans gen. nov., sp. nov., a marine, agarolytic bacterium isolated from shallow coastal water from Keelung, Taiwan.</title>
        <authorList>
            <person name="Shieh W.Y."/>
        </authorList>
    </citation>
    <scope>NUCLEOTIDE SEQUENCE [LARGE SCALE GENOMIC DNA]</scope>
    <source>
        <strain evidence="5 6">GTF-13</strain>
    </source>
</reference>
<dbReference type="AlphaFoldDB" id="A0A3P3VLL2"/>
<keyword evidence="2" id="KW-0560">Oxidoreductase</keyword>
<dbReference type="InterPro" id="IPR020904">
    <property type="entry name" value="Sc_DH/Rdtase_CS"/>
</dbReference>
<comment type="similarity">
    <text evidence="1 3">Belongs to the short-chain dehydrogenases/reductases (SDR) family.</text>
</comment>
<dbReference type="Gene3D" id="3.40.50.720">
    <property type="entry name" value="NAD(P)-binding Rossmann-like Domain"/>
    <property type="match status" value="1"/>
</dbReference>
<organism evidence="5 6">
    <name type="scientific">Aestuariirhabdus litorea</name>
    <dbReference type="NCBI Taxonomy" id="2528527"/>
    <lineage>
        <taxon>Bacteria</taxon>
        <taxon>Pseudomonadati</taxon>
        <taxon>Pseudomonadota</taxon>
        <taxon>Gammaproteobacteria</taxon>
        <taxon>Oceanospirillales</taxon>
        <taxon>Aestuariirhabdaceae</taxon>
        <taxon>Aestuariirhabdus</taxon>
    </lineage>
</organism>
<dbReference type="InterPro" id="IPR057326">
    <property type="entry name" value="KR_dom"/>
</dbReference>
<evidence type="ECO:0000259" key="4">
    <source>
        <dbReference type="SMART" id="SM00822"/>
    </source>
</evidence>
<gene>
    <name evidence="5" type="ORF">D0544_00505</name>
</gene>
<comment type="caution">
    <text evidence="5">The sequence shown here is derived from an EMBL/GenBank/DDBJ whole genome shotgun (WGS) entry which is preliminary data.</text>
</comment>
<dbReference type="PROSITE" id="PS00061">
    <property type="entry name" value="ADH_SHORT"/>
    <property type="match status" value="1"/>
</dbReference>
<dbReference type="PANTHER" id="PTHR44196:SF1">
    <property type="entry name" value="DEHYDROGENASE_REDUCTASE SDR FAMILY MEMBER 7B"/>
    <property type="match status" value="1"/>
</dbReference>
<accession>A0A3P3VLL2</accession>
<dbReference type="EMBL" id="QWEZ01000001">
    <property type="protein sequence ID" value="RRJ83641.1"/>
    <property type="molecule type" value="Genomic_DNA"/>
</dbReference>
<protein>
    <submittedName>
        <fullName evidence="5">SDR family oxidoreductase</fullName>
    </submittedName>
</protein>
<dbReference type="SUPFAM" id="SSF51735">
    <property type="entry name" value="NAD(P)-binding Rossmann-fold domains"/>
    <property type="match status" value="1"/>
</dbReference>
<keyword evidence="6" id="KW-1185">Reference proteome</keyword>
<name>A0A3P3VLL2_9GAMM</name>
<dbReference type="PRINTS" id="PR00080">
    <property type="entry name" value="SDRFAMILY"/>
</dbReference>
<dbReference type="PRINTS" id="PR00081">
    <property type="entry name" value="GDHRDH"/>
</dbReference>
<sequence length="268" mass="28766">MYPLADRVVLVTGASGGLGKALCAELLGKGARVVAADVDEQSLAQLVEELGGDRLKTHRLDVTDPQACARVVEQVIAEWSAIDVLINNAGVTHFSRFDVSELEGLRRVIDINLLGSINVTQAALPSIIQRRGMVVGLSSVAGFSPLYGRSAYSASKHGLEGFLSTLRVELAETGVRVLTVCPAFIQTQPVQRPASAPQGVARPGQASATAGRVMMPGEAAAAIVTAMERQQRRLLLGKVAYFAWFLSRLSPRLYEWVMVRQTRGEVES</sequence>
<dbReference type="SMART" id="SM00822">
    <property type="entry name" value="PKS_KR"/>
    <property type="match status" value="1"/>
</dbReference>
<dbReference type="GO" id="GO:0016491">
    <property type="term" value="F:oxidoreductase activity"/>
    <property type="evidence" value="ECO:0007669"/>
    <property type="project" value="UniProtKB-KW"/>
</dbReference>
<dbReference type="PANTHER" id="PTHR44196">
    <property type="entry name" value="DEHYDROGENASE/REDUCTASE SDR FAMILY MEMBER 7B"/>
    <property type="match status" value="1"/>
</dbReference>
<dbReference type="Proteomes" id="UP000280792">
    <property type="component" value="Unassembled WGS sequence"/>
</dbReference>
<evidence type="ECO:0000256" key="3">
    <source>
        <dbReference type="RuleBase" id="RU000363"/>
    </source>
</evidence>